<reference evidence="3" key="1">
    <citation type="submission" date="2023-08" db="EMBL/GenBank/DDBJ databases">
        <authorList>
            <person name="Chen Y."/>
            <person name="Shah S."/>
            <person name="Dougan E. K."/>
            <person name="Thang M."/>
            <person name="Chan C."/>
        </authorList>
    </citation>
    <scope>NUCLEOTIDE SEQUENCE</scope>
</reference>
<evidence type="ECO:0000256" key="1">
    <source>
        <dbReference type="SAM" id="MobiDB-lite"/>
    </source>
</evidence>
<sequence>MKRLQERGTFEVRPIHFPRLWKWARLLLRRARRAFIWLVRAPRATFEMAGYNRSNYFENLHLKQSRNFRRQQIVTSQADLFRADVEQAIGASCAVQDRLIVVSALLLGLSAHTYGFSINDQTRDFLQALFYLSVSNSFLYFLMALIASTSANILARKCQKELLNNCVRPPFADMMRDVDEAAEAESAEAFERQGVQQLLRVPVADQLLPEQQAECDLKAFASMDHLITQHISNELILMEMQQDWDELLTYTPYFLVWGLRSLLNGFGFFALAHTYENSKPYGFQVHIFYVIIVAGLGCISERLMATNTIVFASEMSFLILGQILCSYVAWRDRHGAVAHHNGLILIALFSQLLNSMVAHFRFVYNAQELKRAFSKPGQPDSPLRPSPLRRDRAMSSDSVASTEDWTLESLELAPEVLKMVSQEELLSHGRDFSHSQDVLSVRWRHLSKIRVHLRRFCIFGGWAVIVAWLVISGWQTWTLCFDDGRPPVQALRRAQAVQVDDLQLVTLMVEMPAAGCAGSATFLLAAPAGPAAGCPGHLRRRALCGPAAV</sequence>
<feature type="transmembrane region" description="Helical" evidence="2">
    <location>
        <begin position="138"/>
        <end position="155"/>
    </location>
</feature>
<dbReference type="Proteomes" id="UP001178507">
    <property type="component" value="Unassembled WGS sequence"/>
</dbReference>
<feature type="transmembrane region" description="Helical" evidence="2">
    <location>
        <begin position="99"/>
        <end position="118"/>
    </location>
</feature>
<dbReference type="AlphaFoldDB" id="A0AA36IU08"/>
<feature type="transmembrane region" description="Helical" evidence="2">
    <location>
        <begin position="456"/>
        <end position="477"/>
    </location>
</feature>
<protein>
    <submittedName>
        <fullName evidence="3">Uncharacterized protein</fullName>
    </submittedName>
</protein>
<proteinExistence type="predicted"/>
<evidence type="ECO:0000313" key="4">
    <source>
        <dbReference type="Proteomes" id="UP001178507"/>
    </source>
</evidence>
<keyword evidence="2" id="KW-0472">Membrane</keyword>
<gene>
    <name evidence="3" type="ORF">EVOR1521_LOCUS18712</name>
</gene>
<keyword evidence="4" id="KW-1185">Reference proteome</keyword>
<evidence type="ECO:0000256" key="2">
    <source>
        <dbReference type="SAM" id="Phobius"/>
    </source>
</evidence>
<accession>A0AA36IU08</accession>
<comment type="caution">
    <text evidence="3">The sequence shown here is derived from an EMBL/GenBank/DDBJ whole genome shotgun (WGS) entry which is preliminary data.</text>
</comment>
<feature type="transmembrane region" description="Helical" evidence="2">
    <location>
        <begin position="342"/>
        <end position="364"/>
    </location>
</feature>
<feature type="transmembrane region" description="Helical" evidence="2">
    <location>
        <begin position="254"/>
        <end position="275"/>
    </location>
</feature>
<keyword evidence="2" id="KW-0812">Transmembrane</keyword>
<feature type="region of interest" description="Disordered" evidence="1">
    <location>
        <begin position="374"/>
        <end position="400"/>
    </location>
</feature>
<name>A0AA36IU08_9DINO</name>
<feature type="transmembrane region" description="Helical" evidence="2">
    <location>
        <begin position="281"/>
        <end position="299"/>
    </location>
</feature>
<feature type="transmembrane region" description="Helical" evidence="2">
    <location>
        <begin position="311"/>
        <end position="330"/>
    </location>
</feature>
<dbReference type="EMBL" id="CAUJNA010002691">
    <property type="protein sequence ID" value="CAJ1393963.1"/>
    <property type="molecule type" value="Genomic_DNA"/>
</dbReference>
<keyword evidence="2" id="KW-1133">Transmembrane helix</keyword>
<organism evidence="3 4">
    <name type="scientific">Effrenium voratum</name>
    <dbReference type="NCBI Taxonomy" id="2562239"/>
    <lineage>
        <taxon>Eukaryota</taxon>
        <taxon>Sar</taxon>
        <taxon>Alveolata</taxon>
        <taxon>Dinophyceae</taxon>
        <taxon>Suessiales</taxon>
        <taxon>Symbiodiniaceae</taxon>
        <taxon>Effrenium</taxon>
    </lineage>
</organism>
<evidence type="ECO:0000313" key="3">
    <source>
        <dbReference type="EMBL" id="CAJ1393963.1"/>
    </source>
</evidence>